<dbReference type="GO" id="GO:0045333">
    <property type="term" value="P:cellular respiration"/>
    <property type="evidence" value="ECO:0007669"/>
    <property type="project" value="InterPro"/>
</dbReference>
<organism evidence="3 4">
    <name type="scientific">Sphingomonas dokdonensis</name>
    <dbReference type="NCBI Taxonomy" id="344880"/>
    <lineage>
        <taxon>Bacteria</taxon>
        <taxon>Pseudomonadati</taxon>
        <taxon>Pseudomonadota</taxon>
        <taxon>Alphaproteobacteria</taxon>
        <taxon>Sphingomonadales</taxon>
        <taxon>Sphingomonadaceae</taxon>
        <taxon>Sphingomonas</taxon>
    </lineage>
</organism>
<evidence type="ECO:0000259" key="2">
    <source>
        <dbReference type="Pfam" id="PF03364"/>
    </source>
</evidence>
<dbReference type="PANTHER" id="PTHR12901:SF10">
    <property type="entry name" value="COENZYME Q-BINDING PROTEIN COQ10, MITOCHONDRIAL"/>
    <property type="match status" value="1"/>
</dbReference>
<evidence type="ECO:0000313" key="4">
    <source>
        <dbReference type="Proteomes" id="UP000197290"/>
    </source>
</evidence>
<dbReference type="InterPro" id="IPR023393">
    <property type="entry name" value="START-like_dom_sf"/>
</dbReference>
<sequence>MPVTISRSCALPVRLSLPKHSETRAMPYTPEQMFDLVADVKSYQDFLPWVIAMRVRKDEPGETLADMIVGFKGLRETFTSRVEKQRPDRIHVEYIEGPLKYLHNDWRFRPDANGCLVDFSVDFQFKNRMFEMLAGQVFTMALRKMIGAFEERARKLYGADGSSGGINKSSAHNAA</sequence>
<gene>
    <name evidence="3" type="primary">pasT</name>
    <name evidence="3" type="ORF">SPDO_08980</name>
</gene>
<comment type="caution">
    <text evidence="3">The sequence shown here is derived from an EMBL/GenBank/DDBJ whole genome shotgun (WGS) entry which is preliminary data.</text>
</comment>
<accession>A0A245ZWA0</accession>
<dbReference type="Pfam" id="PF03364">
    <property type="entry name" value="Polyketide_cyc"/>
    <property type="match status" value="1"/>
</dbReference>
<feature type="domain" description="Coenzyme Q-binding protein COQ10 START" evidence="2">
    <location>
        <begin position="26"/>
        <end position="150"/>
    </location>
</feature>
<name>A0A245ZWA0_9SPHN</name>
<keyword evidence="4" id="KW-1185">Reference proteome</keyword>
<protein>
    <submittedName>
        <fullName evidence="3">Persistence and stress-resistance toxin PasT</fullName>
    </submittedName>
</protein>
<evidence type="ECO:0000313" key="3">
    <source>
        <dbReference type="EMBL" id="OWK34009.1"/>
    </source>
</evidence>
<dbReference type="InterPro" id="IPR044996">
    <property type="entry name" value="COQ10-like"/>
</dbReference>
<dbReference type="Proteomes" id="UP000197290">
    <property type="component" value="Unassembled WGS sequence"/>
</dbReference>
<dbReference type="AlphaFoldDB" id="A0A245ZWA0"/>
<reference evidence="3 4" key="1">
    <citation type="submission" date="2017-03" db="EMBL/GenBank/DDBJ databases">
        <title>Genome sequence of Sphingomonas dokdonensis DSM 21029.</title>
        <authorList>
            <person name="Poehlein A."/>
            <person name="Wuebbeler J.H."/>
            <person name="Steinbuechel A."/>
            <person name="Daniel R."/>
        </authorList>
    </citation>
    <scope>NUCLEOTIDE SEQUENCE [LARGE SCALE GENOMIC DNA]</scope>
    <source>
        <strain evidence="3 4">DSM 21029</strain>
    </source>
</reference>
<comment type="similarity">
    <text evidence="1">Belongs to the ribosome association toxin RatA family.</text>
</comment>
<dbReference type="Gene3D" id="3.30.530.20">
    <property type="match status" value="1"/>
</dbReference>
<proteinExistence type="inferred from homology"/>
<evidence type="ECO:0000256" key="1">
    <source>
        <dbReference type="ARBA" id="ARBA00008918"/>
    </source>
</evidence>
<dbReference type="InterPro" id="IPR005031">
    <property type="entry name" value="COQ10_START"/>
</dbReference>
<dbReference type="SUPFAM" id="SSF55961">
    <property type="entry name" value="Bet v1-like"/>
    <property type="match status" value="1"/>
</dbReference>
<dbReference type="EMBL" id="NBBI01000001">
    <property type="protein sequence ID" value="OWK34009.1"/>
    <property type="molecule type" value="Genomic_DNA"/>
</dbReference>
<dbReference type="GO" id="GO:0048039">
    <property type="term" value="F:ubiquinone binding"/>
    <property type="evidence" value="ECO:0007669"/>
    <property type="project" value="InterPro"/>
</dbReference>
<dbReference type="CDD" id="cd07813">
    <property type="entry name" value="COQ10p_like"/>
    <property type="match status" value="1"/>
</dbReference>
<dbReference type="PANTHER" id="PTHR12901">
    <property type="entry name" value="SPERM PROTEIN HOMOLOG"/>
    <property type="match status" value="1"/>
</dbReference>